<dbReference type="AlphaFoldDB" id="A0A0V1CNC4"/>
<dbReference type="EMBL" id="JYDI01000140">
    <property type="protein sequence ID" value="KRY50809.1"/>
    <property type="molecule type" value="Genomic_DNA"/>
</dbReference>
<sequence>MKRIWLKWYNKLMFSFISRRYCSSTESFQCKEKKQDGNALSRISTLSLNEQSTSQRPLKKLAIDLQGDITTVKIRGDYPSLRIGGRIHHILV</sequence>
<protein>
    <submittedName>
        <fullName evidence="1">Uncharacterized protein</fullName>
    </submittedName>
</protein>
<keyword evidence="2" id="KW-1185">Reference proteome</keyword>
<name>A0A0V1CNC4_TRIBR</name>
<accession>A0A0V1CNC4</accession>
<dbReference type="Proteomes" id="UP000054653">
    <property type="component" value="Unassembled WGS sequence"/>
</dbReference>
<comment type="caution">
    <text evidence="1">The sequence shown here is derived from an EMBL/GenBank/DDBJ whole genome shotgun (WGS) entry which is preliminary data.</text>
</comment>
<proteinExistence type="predicted"/>
<reference evidence="1 2" key="1">
    <citation type="submission" date="2015-01" db="EMBL/GenBank/DDBJ databases">
        <title>Evolution of Trichinella species and genotypes.</title>
        <authorList>
            <person name="Korhonen P.K."/>
            <person name="Edoardo P."/>
            <person name="Giuseppe L.R."/>
            <person name="Gasser R.B."/>
        </authorList>
    </citation>
    <scope>NUCLEOTIDE SEQUENCE [LARGE SCALE GENOMIC DNA]</scope>
    <source>
        <strain evidence="1">ISS120</strain>
    </source>
</reference>
<evidence type="ECO:0000313" key="2">
    <source>
        <dbReference type="Proteomes" id="UP000054653"/>
    </source>
</evidence>
<gene>
    <name evidence="1" type="ORF">T03_3677</name>
</gene>
<organism evidence="1 2">
    <name type="scientific">Trichinella britovi</name>
    <name type="common">Parasitic roundworm</name>
    <dbReference type="NCBI Taxonomy" id="45882"/>
    <lineage>
        <taxon>Eukaryota</taxon>
        <taxon>Metazoa</taxon>
        <taxon>Ecdysozoa</taxon>
        <taxon>Nematoda</taxon>
        <taxon>Enoplea</taxon>
        <taxon>Dorylaimia</taxon>
        <taxon>Trichinellida</taxon>
        <taxon>Trichinellidae</taxon>
        <taxon>Trichinella</taxon>
    </lineage>
</organism>
<evidence type="ECO:0000313" key="1">
    <source>
        <dbReference type="EMBL" id="KRY50809.1"/>
    </source>
</evidence>